<dbReference type="RefSeq" id="WP_074933457.1">
    <property type="nucleotide sequence ID" value="NZ_FORI01000012.1"/>
</dbReference>
<keyword evidence="3" id="KW-1185">Reference proteome</keyword>
<dbReference type="Gene3D" id="1.10.260.40">
    <property type="entry name" value="lambda repressor-like DNA-binding domains"/>
    <property type="match status" value="1"/>
</dbReference>
<reference evidence="3" key="1">
    <citation type="submission" date="2016-10" db="EMBL/GenBank/DDBJ databases">
        <authorList>
            <person name="Varghese N."/>
            <person name="Submissions S."/>
        </authorList>
    </citation>
    <scope>NUCLEOTIDE SEQUENCE [LARGE SCALE GENOMIC DNA]</scope>
    <source>
        <strain evidence="3">XBD1002</strain>
    </source>
</reference>
<accession>A0A1I3N520</accession>
<dbReference type="AlphaFoldDB" id="A0A1I3N520"/>
<dbReference type="GO" id="GO:0003677">
    <property type="term" value="F:DNA binding"/>
    <property type="evidence" value="ECO:0007669"/>
    <property type="project" value="InterPro"/>
</dbReference>
<dbReference type="Proteomes" id="UP000182737">
    <property type="component" value="Unassembled WGS sequence"/>
</dbReference>
<proteinExistence type="predicted"/>
<name>A0A1I3N520_9SPIR</name>
<dbReference type="OrthoDB" id="9809434at2"/>
<protein>
    <submittedName>
        <fullName evidence="2">Helix-turn-helix domain-containing protein</fullName>
    </submittedName>
</protein>
<feature type="domain" description="HTH cro/C1-type" evidence="1">
    <location>
        <begin position="34"/>
        <end position="90"/>
    </location>
</feature>
<organism evidence="2 3">
    <name type="scientific">Treponema bryantii</name>
    <dbReference type="NCBI Taxonomy" id="163"/>
    <lineage>
        <taxon>Bacteria</taxon>
        <taxon>Pseudomonadati</taxon>
        <taxon>Spirochaetota</taxon>
        <taxon>Spirochaetia</taxon>
        <taxon>Spirochaetales</taxon>
        <taxon>Treponemataceae</taxon>
        <taxon>Treponema</taxon>
    </lineage>
</organism>
<dbReference type="SUPFAM" id="SSF47413">
    <property type="entry name" value="lambda repressor-like DNA-binding domains"/>
    <property type="match status" value="1"/>
</dbReference>
<dbReference type="InterPro" id="IPR010982">
    <property type="entry name" value="Lambda_DNA-bd_dom_sf"/>
</dbReference>
<evidence type="ECO:0000259" key="1">
    <source>
        <dbReference type="PROSITE" id="PS50943"/>
    </source>
</evidence>
<sequence>MKGVGQDFSEFMKEQGLYEEAQKLAAKKVIAAQLKAEMEKQNLSKSEVAKRMHTTRTAVDNALDPTFNTSLSTIQRFASVLGKKVSLTLI</sequence>
<evidence type="ECO:0000313" key="2">
    <source>
        <dbReference type="EMBL" id="SFJ04434.1"/>
    </source>
</evidence>
<dbReference type="PROSITE" id="PS50943">
    <property type="entry name" value="HTH_CROC1"/>
    <property type="match status" value="1"/>
</dbReference>
<dbReference type="InterPro" id="IPR001387">
    <property type="entry name" value="Cro/C1-type_HTH"/>
</dbReference>
<dbReference type="EMBL" id="FORI01000012">
    <property type="protein sequence ID" value="SFJ04434.1"/>
    <property type="molecule type" value="Genomic_DNA"/>
</dbReference>
<gene>
    <name evidence="2" type="ORF">SAMN04487775_11243</name>
</gene>
<evidence type="ECO:0000313" key="3">
    <source>
        <dbReference type="Proteomes" id="UP000182737"/>
    </source>
</evidence>